<evidence type="ECO:0000259" key="1">
    <source>
        <dbReference type="Pfam" id="PF11976"/>
    </source>
</evidence>
<evidence type="ECO:0000313" key="2">
    <source>
        <dbReference type="EMBL" id="WVZ23856.1"/>
    </source>
</evidence>
<evidence type="ECO:0000313" key="3">
    <source>
        <dbReference type="Proteomes" id="UP001374535"/>
    </source>
</evidence>
<reference evidence="2 3" key="1">
    <citation type="journal article" date="2023" name="Life. Sci Alliance">
        <title>Evolutionary insights into 3D genome organization and epigenetic landscape of Vigna mungo.</title>
        <authorList>
            <person name="Junaid A."/>
            <person name="Singh B."/>
            <person name="Bhatia S."/>
        </authorList>
    </citation>
    <scope>NUCLEOTIDE SEQUENCE [LARGE SCALE GENOMIC DNA]</scope>
    <source>
        <strain evidence="2">Urdbean</strain>
    </source>
</reference>
<accession>A0AAQ3PA09</accession>
<dbReference type="AlphaFoldDB" id="A0AAQ3PA09"/>
<sequence>MATTTIAGLKRKSPPDDVCTDVDLSISFQDGNKLFFKVEHDLEFFKVFRDFCNRKKLEYETLKFIHEGTEVKGRQTPKMLNLENGAEIFAVRSQVGGGCLIERGEARALCVKGQSGSLRVGNAAEDSDCTVLVRWSKESVVARFRFVDRRKHLSGSFIEGSHQTQVYVEGASINKPPLFTGDNYAFWKVMMEIFMGYVDNGIWEAVQNGPYIPKSTVEV</sequence>
<dbReference type="PANTHER" id="PTHR10562">
    <property type="entry name" value="SMALL UBIQUITIN-RELATED MODIFIER"/>
    <property type="match status" value="1"/>
</dbReference>
<name>A0AAQ3PA09_VIGMU</name>
<dbReference type="Gene3D" id="3.10.20.90">
    <property type="entry name" value="Phosphatidylinositol 3-kinase Catalytic Subunit, Chain A, domain 1"/>
    <property type="match status" value="1"/>
</dbReference>
<dbReference type="EMBL" id="CP144700">
    <property type="protein sequence ID" value="WVZ23856.1"/>
    <property type="molecule type" value="Genomic_DNA"/>
</dbReference>
<feature type="domain" description="Rad60/SUMO-like" evidence="1">
    <location>
        <begin position="24"/>
        <end position="88"/>
    </location>
</feature>
<keyword evidence="3" id="KW-1185">Reference proteome</keyword>
<dbReference type="InterPro" id="IPR029071">
    <property type="entry name" value="Ubiquitin-like_domsf"/>
</dbReference>
<dbReference type="Proteomes" id="UP001374535">
    <property type="component" value="Chromosome 1"/>
</dbReference>
<dbReference type="CDD" id="cd01763">
    <property type="entry name" value="Ubl_SUMO_like"/>
    <property type="match status" value="1"/>
</dbReference>
<dbReference type="Pfam" id="PF11976">
    <property type="entry name" value="Rad60-SLD"/>
    <property type="match status" value="1"/>
</dbReference>
<gene>
    <name evidence="2" type="ORF">V8G54_002400</name>
</gene>
<dbReference type="SUPFAM" id="SSF54236">
    <property type="entry name" value="Ubiquitin-like"/>
    <property type="match status" value="1"/>
</dbReference>
<proteinExistence type="predicted"/>
<organism evidence="2 3">
    <name type="scientific">Vigna mungo</name>
    <name type="common">Black gram</name>
    <name type="synonym">Phaseolus mungo</name>
    <dbReference type="NCBI Taxonomy" id="3915"/>
    <lineage>
        <taxon>Eukaryota</taxon>
        <taxon>Viridiplantae</taxon>
        <taxon>Streptophyta</taxon>
        <taxon>Embryophyta</taxon>
        <taxon>Tracheophyta</taxon>
        <taxon>Spermatophyta</taxon>
        <taxon>Magnoliopsida</taxon>
        <taxon>eudicotyledons</taxon>
        <taxon>Gunneridae</taxon>
        <taxon>Pentapetalae</taxon>
        <taxon>rosids</taxon>
        <taxon>fabids</taxon>
        <taxon>Fabales</taxon>
        <taxon>Fabaceae</taxon>
        <taxon>Papilionoideae</taxon>
        <taxon>50 kb inversion clade</taxon>
        <taxon>NPAAA clade</taxon>
        <taxon>indigoferoid/millettioid clade</taxon>
        <taxon>Phaseoleae</taxon>
        <taxon>Vigna</taxon>
    </lineage>
</organism>
<dbReference type="InterPro" id="IPR022617">
    <property type="entry name" value="Rad60/SUMO-like_dom"/>
</dbReference>
<protein>
    <recommendedName>
        <fullName evidence="1">Rad60/SUMO-like domain-containing protein</fullName>
    </recommendedName>
</protein>